<proteinExistence type="predicted"/>
<evidence type="ECO:0000313" key="2">
    <source>
        <dbReference type="Proteomes" id="UP000282322"/>
    </source>
</evidence>
<protein>
    <submittedName>
        <fullName evidence="1">Uncharacterized protein</fullName>
    </submittedName>
</protein>
<dbReference type="RefSeq" id="WP_124955119.1">
    <property type="nucleotide sequence ID" value="NZ_RRCH01000022.1"/>
</dbReference>
<comment type="caution">
    <text evidence="1">The sequence shown here is derived from an EMBL/GenBank/DDBJ whole genome shotgun (WGS) entry which is preliminary data.</text>
</comment>
<reference evidence="1 2" key="1">
    <citation type="submission" date="2018-11" db="EMBL/GenBank/DDBJ databases">
        <title>Taxonoimc description of Halomarina strain SPP-AMP-1.</title>
        <authorList>
            <person name="Pal Y."/>
            <person name="Srinivasana K."/>
            <person name="Verma A."/>
            <person name="Kumar P."/>
        </authorList>
    </citation>
    <scope>NUCLEOTIDE SEQUENCE [LARGE SCALE GENOMIC DNA]</scope>
    <source>
        <strain evidence="1 2">SPP-AMP-1</strain>
    </source>
</reference>
<accession>A0A3P3RAI6</accession>
<keyword evidence="2" id="KW-1185">Reference proteome</keyword>
<gene>
    <name evidence="1" type="ORF">EIK79_10735</name>
</gene>
<evidence type="ECO:0000313" key="1">
    <source>
        <dbReference type="EMBL" id="RRJ30385.1"/>
    </source>
</evidence>
<sequence length="60" mass="6499">MFRDCSRLGERRGGGYSFVAARRVGFTDGVDPVASMSMISDGLPVRAGLLGLVEIPVRWI</sequence>
<organism evidence="1 2">
    <name type="scientific">Halocatena pleomorpha</name>
    <dbReference type="NCBI Taxonomy" id="1785090"/>
    <lineage>
        <taxon>Archaea</taxon>
        <taxon>Methanobacteriati</taxon>
        <taxon>Methanobacteriota</taxon>
        <taxon>Stenosarchaea group</taxon>
        <taxon>Halobacteria</taxon>
        <taxon>Halobacteriales</taxon>
        <taxon>Natronomonadaceae</taxon>
        <taxon>Halocatena</taxon>
    </lineage>
</organism>
<dbReference type="AlphaFoldDB" id="A0A3P3RAI6"/>
<dbReference type="Proteomes" id="UP000282322">
    <property type="component" value="Unassembled WGS sequence"/>
</dbReference>
<name>A0A3P3RAI6_9EURY</name>
<dbReference type="EMBL" id="RRCH01000022">
    <property type="protein sequence ID" value="RRJ30385.1"/>
    <property type="molecule type" value="Genomic_DNA"/>
</dbReference>